<reference evidence="1" key="1">
    <citation type="journal article" date="2020" name="Nat. Commun.">
        <title>Large-scale genome sequencing of mycorrhizal fungi provides insights into the early evolution of symbiotic traits.</title>
        <authorList>
            <person name="Miyauchi S."/>
            <person name="Kiss E."/>
            <person name="Kuo A."/>
            <person name="Drula E."/>
            <person name="Kohler A."/>
            <person name="Sanchez-Garcia M."/>
            <person name="Morin E."/>
            <person name="Andreopoulos B."/>
            <person name="Barry K.W."/>
            <person name="Bonito G."/>
            <person name="Buee M."/>
            <person name="Carver A."/>
            <person name="Chen C."/>
            <person name="Cichocki N."/>
            <person name="Clum A."/>
            <person name="Culley D."/>
            <person name="Crous P.W."/>
            <person name="Fauchery L."/>
            <person name="Girlanda M."/>
            <person name="Hayes R.D."/>
            <person name="Keri Z."/>
            <person name="LaButti K."/>
            <person name="Lipzen A."/>
            <person name="Lombard V."/>
            <person name="Magnuson J."/>
            <person name="Maillard F."/>
            <person name="Murat C."/>
            <person name="Nolan M."/>
            <person name="Ohm R.A."/>
            <person name="Pangilinan J."/>
            <person name="Pereira M.F."/>
            <person name="Perotto S."/>
            <person name="Peter M."/>
            <person name="Pfister S."/>
            <person name="Riley R."/>
            <person name="Sitrit Y."/>
            <person name="Stielow J.B."/>
            <person name="Szollosi G."/>
            <person name="Zifcakova L."/>
            <person name="Stursova M."/>
            <person name="Spatafora J.W."/>
            <person name="Tedersoo L."/>
            <person name="Vaario L.M."/>
            <person name="Yamada A."/>
            <person name="Yan M."/>
            <person name="Wang P."/>
            <person name="Xu J."/>
            <person name="Bruns T."/>
            <person name="Baldrian P."/>
            <person name="Vilgalys R."/>
            <person name="Dunand C."/>
            <person name="Henrissat B."/>
            <person name="Grigoriev I.V."/>
            <person name="Hibbett D."/>
            <person name="Nagy L.G."/>
            <person name="Martin F.M."/>
        </authorList>
    </citation>
    <scope>NUCLEOTIDE SEQUENCE</scope>
    <source>
        <strain evidence="1">UP504</strain>
    </source>
</reference>
<evidence type="ECO:0000313" key="1">
    <source>
        <dbReference type="EMBL" id="KAF9521004.1"/>
    </source>
</evidence>
<dbReference type="EMBL" id="MU128909">
    <property type="protein sequence ID" value="KAF9521004.1"/>
    <property type="molecule type" value="Genomic_DNA"/>
</dbReference>
<organism evidence="1 2">
    <name type="scientific">Hydnum rufescens UP504</name>
    <dbReference type="NCBI Taxonomy" id="1448309"/>
    <lineage>
        <taxon>Eukaryota</taxon>
        <taxon>Fungi</taxon>
        <taxon>Dikarya</taxon>
        <taxon>Basidiomycota</taxon>
        <taxon>Agaricomycotina</taxon>
        <taxon>Agaricomycetes</taxon>
        <taxon>Cantharellales</taxon>
        <taxon>Hydnaceae</taxon>
        <taxon>Hydnum</taxon>
    </lineage>
</organism>
<dbReference type="OrthoDB" id="3156807at2759"/>
<keyword evidence="2" id="KW-1185">Reference proteome</keyword>
<comment type="caution">
    <text evidence="1">The sequence shown here is derived from an EMBL/GenBank/DDBJ whole genome shotgun (WGS) entry which is preliminary data.</text>
</comment>
<sequence length="71" mass="7983">KHVFDSPDGFGEWFLFISTNALKHLHEIRRGDQNMFGIVGKKIKELSHGLFSGSNQKRLGAGITSLFLKPK</sequence>
<dbReference type="Proteomes" id="UP000886523">
    <property type="component" value="Unassembled WGS sequence"/>
</dbReference>
<protein>
    <submittedName>
        <fullName evidence="1">Uncharacterized protein</fullName>
    </submittedName>
</protein>
<feature type="non-terminal residue" evidence="1">
    <location>
        <position position="1"/>
    </location>
</feature>
<accession>A0A9P6E2C4</accession>
<gene>
    <name evidence="1" type="ORF">BS47DRAFT_1403856</name>
</gene>
<proteinExistence type="predicted"/>
<name>A0A9P6E2C4_9AGAM</name>
<dbReference type="AlphaFoldDB" id="A0A9P6E2C4"/>
<evidence type="ECO:0000313" key="2">
    <source>
        <dbReference type="Proteomes" id="UP000886523"/>
    </source>
</evidence>